<evidence type="ECO:0000256" key="2">
    <source>
        <dbReference type="SAM" id="Phobius"/>
    </source>
</evidence>
<feature type="transmembrane region" description="Helical" evidence="2">
    <location>
        <begin position="498"/>
        <end position="514"/>
    </location>
</feature>
<organism evidence="4 5">
    <name type="scientific">Evansella caseinilytica</name>
    <dbReference type="NCBI Taxonomy" id="1503961"/>
    <lineage>
        <taxon>Bacteria</taxon>
        <taxon>Bacillati</taxon>
        <taxon>Bacillota</taxon>
        <taxon>Bacilli</taxon>
        <taxon>Bacillales</taxon>
        <taxon>Bacillaceae</taxon>
        <taxon>Evansella</taxon>
    </lineage>
</organism>
<name>A0A1H3K157_9BACI</name>
<dbReference type="InterPro" id="IPR038734">
    <property type="entry name" value="YhaN_AAA"/>
</dbReference>
<evidence type="ECO:0000256" key="1">
    <source>
        <dbReference type="SAM" id="Coils"/>
    </source>
</evidence>
<keyword evidence="1" id="KW-0175">Coiled coil</keyword>
<feature type="coiled-coil region" evidence="1">
    <location>
        <begin position="386"/>
        <end position="431"/>
    </location>
</feature>
<dbReference type="PANTHER" id="PTHR41259:SF1">
    <property type="entry name" value="DOUBLE-STRAND BREAK REPAIR RAD50 ATPASE, PUTATIVE-RELATED"/>
    <property type="match status" value="1"/>
</dbReference>
<reference evidence="5" key="1">
    <citation type="submission" date="2016-10" db="EMBL/GenBank/DDBJ databases">
        <authorList>
            <person name="Varghese N."/>
            <person name="Submissions S."/>
        </authorList>
    </citation>
    <scope>NUCLEOTIDE SEQUENCE [LARGE SCALE GENOMIC DNA]</scope>
    <source>
        <strain evidence="5">SP</strain>
    </source>
</reference>
<dbReference type="AlphaFoldDB" id="A0A1H3K157"/>
<proteinExistence type="predicted"/>
<feature type="coiled-coil region" evidence="1">
    <location>
        <begin position="183"/>
        <end position="227"/>
    </location>
</feature>
<feature type="transmembrane region" description="Helical" evidence="2">
    <location>
        <begin position="473"/>
        <end position="492"/>
    </location>
</feature>
<keyword evidence="2" id="KW-0812">Transmembrane</keyword>
<dbReference type="PANTHER" id="PTHR41259">
    <property type="entry name" value="DOUBLE-STRAND BREAK REPAIR RAD50 ATPASE, PUTATIVE-RELATED"/>
    <property type="match status" value="1"/>
</dbReference>
<dbReference type="EMBL" id="FNPI01000002">
    <property type="protein sequence ID" value="SDY45589.1"/>
    <property type="molecule type" value="Genomic_DNA"/>
</dbReference>
<dbReference type="Pfam" id="PF13514">
    <property type="entry name" value="AAA_27"/>
    <property type="match status" value="1"/>
</dbReference>
<feature type="domain" description="YhaN AAA" evidence="3">
    <location>
        <begin position="1"/>
        <end position="200"/>
    </location>
</feature>
<sequence>MRIENIHIYGYGKWEDKQWDVSGEGIHVFLGRNESGKSTLMSFIQSILFGFPKKGGNQYIPYSGTAYGGKLSLVMNDGRKIAVERVKGRKAKGDVTVYEEDGRSAGEERLAELLKGVDLATFQGVFHFDLDGLSNIADMNPVELNQFLYDTGLGGGRSISGLENALQTEMEQLFRPRGKKTEMNALAFQLEKKEQDIHEWNKRLDQYDRLKERIRSKERQWQENRQQQRELTEKLKQTEKAAMLQPLAKEWEERRLLLQETARGDLNFPEEGVARLETLHEKLMEKQAAIRDEQHQQLLLEQELESITLHEQWPEIKKELSQKIQEYDFTRKDWEKLEEYKLDIERLDRQLDRLEKQWLLNRQHRFSDIPFSPYLKHTLLSFKTRLTSTDESIRRLSEEKNRLEMEVEYSAKELESEESKLLRVEEAAELQKAMDQFKEEEHFHFERKLLEEQLSDKQAQGRRLLAAEKRQQTAFLLLAVVVFFLAAASYFISEQTAAIFLLSVAMVLFATFYWKKRSASQLQADIKKEENRLLRKIEEWHNEHHRQADPGQIERWKNSLVADQKRKLRVDAVKYQLREKTARRNRAVKELQQLRADEQTCAVELHRWCGENNLPTDEALAYYEGLLTAAEEWQQLEKERHDLIRKSKNIEKSKEAYIAGLKELARRTNLPEDRPAAALIEKLKDFLAEQERLENEKQQLRQMRQHRRESQVKLSLVMEDLMQQQQVLFEKAGAADEESFRRKGTEYRRRQELSAEMQQLWIQMKLIFPVEKELRLVIERLLYDEYDPQLELERLKESLQLTMESGDELVNTLAELKEEAAALERDGTYENLLQDFSQMKEELQTLAKKWATLAVSRQIVGEIKHIYEQEKQPAVIREAGQLFKIMTGGEYVRLFAPLGEERFVLERADGVRFEPMHVSRGTCELLYLALRLSLATLFTMQANFPIFMDEVLVNIDKERREKVIAALRKLAETRQIIFFTCHPYIEKEVGGKVIIL</sequence>
<gene>
    <name evidence="4" type="ORF">SAMN05421736_10213</name>
</gene>
<keyword evidence="2" id="KW-0472">Membrane</keyword>
<keyword evidence="5" id="KW-1185">Reference proteome</keyword>
<dbReference type="InterPro" id="IPR027417">
    <property type="entry name" value="P-loop_NTPase"/>
</dbReference>
<evidence type="ECO:0000259" key="3">
    <source>
        <dbReference type="Pfam" id="PF13514"/>
    </source>
</evidence>
<dbReference type="STRING" id="1503961.SAMN05421736_10213"/>
<feature type="coiled-coil region" evidence="1">
    <location>
        <begin position="806"/>
        <end position="849"/>
    </location>
</feature>
<accession>A0A1H3K157</accession>
<evidence type="ECO:0000313" key="4">
    <source>
        <dbReference type="EMBL" id="SDY45589.1"/>
    </source>
</evidence>
<feature type="coiled-coil region" evidence="1">
    <location>
        <begin position="676"/>
        <end position="713"/>
    </location>
</feature>
<protein>
    <submittedName>
        <fullName evidence="4">Uncharacterized protein YhaN</fullName>
    </submittedName>
</protein>
<dbReference type="SUPFAM" id="SSF52540">
    <property type="entry name" value="P-loop containing nucleoside triphosphate hydrolases"/>
    <property type="match status" value="1"/>
</dbReference>
<dbReference type="Gene3D" id="3.40.50.300">
    <property type="entry name" value="P-loop containing nucleotide triphosphate hydrolases"/>
    <property type="match status" value="2"/>
</dbReference>
<dbReference type="Proteomes" id="UP000198935">
    <property type="component" value="Unassembled WGS sequence"/>
</dbReference>
<keyword evidence="2" id="KW-1133">Transmembrane helix</keyword>
<dbReference type="OrthoDB" id="9764467at2"/>
<evidence type="ECO:0000313" key="5">
    <source>
        <dbReference type="Proteomes" id="UP000198935"/>
    </source>
</evidence>